<evidence type="ECO:0000256" key="6">
    <source>
        <dbReference type="ARBA" id="ARBA00023315"/>
    </source>
</evidence>
<dbReference type="InterPro" id="IPR032821">
    <property type="entry name" value="PKS_assoc"/>
</dbReference>
<keyword evidence="3" id="KW-0808">Transferase</keyword>
<dbReference type="RefSeq" id="WP_329356657.1">
    <property type="nucleotide sequence ID" value="NZ_CP109490.1"/>
</dbReference>
<dbReference type="InterPro" id="IPR020841">
    <property type="entry name" value="PKS_Beta-ketoAc_synthase_dom"/>
</dbReference>
<dbReference type="Pfam" id="PF00550">
    <property type="entry name" value="PP-binding"/>
    <property type="match status" value="1"/>
</dbReference>
<dbReference type="SMART" id="SM00827">
    <property type="entry name" value="PKS_AT"/>
    <property type="match status" value="1"/>
</dbReference>
<dbReference type="PROSITE" id="PS52004">
    <property type="entry name" value="KS3_2"/>
    <property type="match status" value="1"/>
</dbReference>
<dbReference type="InterPro" id="IPR036736">
    <property type="entry name" value="ACP-like_sf"/>
</dbReference>
<dbReference type="InterPro" id="IPR050091">
    <property type="entry name" value="PKS_NRPS_Biosynth_Enz"/>
</dbReference>
<keyword evidence="6 10" id="KW-0012">Acyltransferase</keyword>
<feature type="region of interest" description="Disordered" evidence="7">
    <location>
        <begin position="906"/>
        <end position="950"/>
    </location>
</feature>
<dbReference type="CDD" id="cd00833">
    <property type="entry name" value="PKS"/>
    <property type="match status" value="1"/>
</dbReference>
<dbReference type="EMBL" id="CP109491">
    <property type="protein sequence ID" value="WUX38133.1"/>
    <property type="molecule type" value="Genomic_DNA"/>
</dbReference>
<dbReference type="InterPro" id="IPR014030">
    <property type="entry name" value="Ketoacyl_synth_N"/>
</dbReference>
<evidence type="ECO:0000313" key="11">
    <source>
        <dbReference type="Proteomes" id="UP001431926"/>
    </source>
</evidence>
<feature type="domain" description="Carrier" evidence="8">
    <location>
        <begin position="1360"/>
        <end position="1437"/>
    </location>
</feature>
<feature type="domain" description="Ketosynthase family 3 (KS3)" evidence="9">
    <location>
        <begin position="11"/>
        <end position="439"/>
    </location>
</feature>
<dbReference type="SMART" id="SM00825">
    <property type="entry name" value="PKS_KS"/>
    <property type="match status" value="1"/>
</dbReference>
<evidence type="ECO:0000256" key="2">
    <source>
        <dbReference type="ARBA" id="ARBA00022553"/>
    </source>
</evidence>
<dbReference type="Gene3D" id="3.40.366.10">
    <property type="entry name" value="Malonyl-Coenzyme A Acyl Carrier Protein, domain 2"/>
    <property type="match status" value="1"/>
</dbReference>
<evidence type="ECO:0000259" key="9">
    <source>
        <dbReference type="PROSITE" id="PS52004"/>
    </source>
</evidence>
<proteinExistence type="predicted"/>
<gene>
    <name evidence="10" type="ORF">OG367_18690</name>
</gene>
<dbReference type="Gene3D" id="3.40.47.10">
    <property type="match status" value="1"/>
</dbReference>
<evidence type="ECO:0000313" key="10">
    <source>
        <dbReference type="EMBL" id="WUX38133.1"/>
    </source>
</evidence>
<dbReference type="SUPFAM" id="SSF52151">
    <property type="entry name" value="FabD/lysophospholipase-like"/>
    <property type="match status" value="1"/>
</dbReference>
<keyword evidence="5" id="KW-0511">Multifunctional enzyme</keyword>
<evidence type="ECO:0000256" key="3">
    <source>
        <dbReference type="ARBA" id="ARBA00022679"/>
    </source>
</evidence>
<dbReference type="Pfam" id="PF16197">
    <property type="entry name" value="KAsynt_C_assoc"/>
    <property type="match status" value="1"/>
</dbReference>
<dbReference type="InterPro" id="IPR006162">
    <property type="entry name" value="Ppantetheine_attach_site"/>
</dbReference>
<dbReference type="Pfam" id="PF00698">
    <property type="entry name" value="Acyl_transf_1"/>
    <property type="match status" value="1"/>
</dbReference>
<organism evidence="10 11">
    <name type="scientific">Streptomyces anulatus</name>
    <name type="common">Streptomyces chrysomallus</name>
    <dbReference type="NCBI Taxonomy" id="1892"/>
    <lineage>
        <taxon>Bacteria</taxon>
        <taxon>Bacillati</taxon>
        <taxon>Actinomycetota</taxon>
        <taxon>Actinomycetes</taxon>
        <taxon>Kitasatosporales</taxon>
        <taxon>Streptomycetaceae</taxon>
        <taxon>Streptomyces</taxon>
    </lineage>
</organism>
<keyword evidence="1" id="KW-0596">Phosphopantetheine</keyword>
<dbReference type="SUPFAM" id="SSF53901">
    <property type="entry name" value="Thiolase-like"/>
    <property type="match status" value="1"/>
</dbReference>
<feature type="compositionally biased region" description="Polar residues" evidence="7">
    <location>
        <begin position="925"/>
        <end position="940"/>
    </location>
</feature>
<evidence type="ECO:0000256" key="4">
    <source>
        <dbReference type="ARBA" id="ARBA00023194"/>
    </source>
</evidence>
<feature type="region of interest" description="Disordered" evidence="7">
    <location>
        <begin position="1072"/>
        <end position="1097"/>
    </location>
</feature>
<protein>
    <submittedName>
        <fullName evidence="10">Acyltransferase domain-containing protein</fullName>
    </submittedName>
</protein>
<evidence type="ECO:0000259" key="8">
    <source>
        <dbReference type="PROSITE" id="PS50075"/>
    </source>
</evidence>
<dbReference type="InterPro" id="IPR018201">
    <property type="entry name" value="Ketoacyl_synth_AS"/>
</dbReference>
<keyword evidence="11" id="KW-1185">Reference proteome</keyword>
<dbReference type="InterPro" id="IPR009081">
    <property type="entry name" value="PP-bd_ACP"/>
</dbReference>
<dbReference type="Gene3D" id="1.10.1200.10">
    <property type="entry name" value="ACP-like"/>
    <property type="match status" value="1"/>
</dbReference>
<evidence type="ECO:0000256" key="5">
    <source>
        <dbReference type="ARBA" id="ARBA00023268"/>
    </source>
</evidence>
<sequence length="1438" mass="150617">MSAETGVDGAESDIAVIAMEGRFPGAPSLRDFWELLREGRDSIRPVADGDFLAAGGAESLLGDPDHVRVECTLEEPELFDAEFFGIKPAEAELLDPQHRVFIECAYHVLEQAGWVPGRREGTVGVYAGASASQYYLDHVYPSIARRPGSVDGFIGSVANAGSALATRVSYLLNLTGPSVAVQTACSTSLVAVHLACQDLLNYQCDLALAGGSTVNPAARLGYRFVPGGPFSPDGHCRPYSSDAAGMSPGDGVGVVLLKRLSDALADGDHVRAVIKGSAVNNDGARKIGFTAPSVQGQRDVVVAAQAMAGVTADAIGYVEGHGTATPVGDPIEVSALTKAFASTTDRTGFCVLGSVKSNLGHLDAAAGIAGLIKTVLALENELIPATLHYAGPNPLIDFDASPFVVSGTAREWPRSGTPRLAGVSSFGVGGTNAHLVLAEAPARTAPLPSGRPEAVLLSAAGPGALAGLGEQLREEVSRNTAVDVADLAHTLQRGRRPLRARRALVVSSTGELAEALRHPASGAHGDTGGTPRDVAFLYPGAGSQYQRMGQRLYENHPVYRREMDRCARIVASAGDVDLLGALYPPGDAAPNRENIDVPDGRYAAILATEWSLTALLASWGVRPSVMIGHSLGEYTAACVAGVMDLEEALPLVMTRERLIRKAGGLTLSVLLDEADVVGHLLPGTSLAGVNAPGMCTVSGRADAILQLEKNLIEKGIDQHRLRTPGAVHSEALDPVLDELREAVRRVTLREPSVPVLSGLTGRRLTAEEACDPEYWVRHTREPVRFRACLEALPTDRPPVLLEAGPSGGLVKLAQYTLGDAAVTASAVRHAFAEEHDPRVLLNAVARMWTHGVEVDWDAVREDRPGRTVPLPGYPFQRRPFWVERVDPLMPPEPERIEDVSLSARVWSGSGLPRPPAGRSPDSRTPLGSGTPTDSRTSPDSGASPEASASPDTVLVVLGRSALQDPPAGLLGADGGRCVTVRFADGFSSPGPGSYRLDPVRPDDVRALVARLWPGGAAGAGVRVLDLGSAAGPADPLREATESGLFADALLSALGEGVEPPGTVVVSHGAFALTGEDSPPERRLVHGPAGRRPEGASRAPVTAVDLGEPLSGHIDDVLWRLLLGELRSAGAASTVAFRGGRRWVAATVPVTEPSAGLGALPRGWVVPGALRAPMLPYASFLSGAFGGAVTISESSVTTDGARPGLLRSLGGGAVPDPSETLAWLGELWRHRAAEPFGAVVLIDPPDDRPSVERSLVSSFAEACAEAAAAEGLPWRLLRWRHRAPGSTPVDGSEEAVVRRGADALAAALGATGHPVLTVTVLGPGTTDQAAPGPVPPETDGGSLPPQDNGRARPPLSTPYAKPRNDVERRVTGIWREALGLDDIGVDDNFFELGGESLLLMRVVAQLREQFAVNMSIRQLYINDRLTVSGIATVLEEKTP</sequence>
<dbReference type="InterPro" id="IPR016035">
    <property type="entry name" value="Acyl_Trfase/lysoPLipase"/>
</dbReference>
<keyword evidence="2" id="KW-0597">Phosphoprotein</keyword>
<name>A0ABZ1ZL70_STRAQ</name>
<dbReference type="PANTHER" id="PTHR43775:SF51">
    <property type="entry name" value="INACTIVE PHENOLPHTHIOCEROL SYNTHESIS POLYKETIDE SYNTHASE TYPE I PKS1-RELATED"/>
    <property type="match status" value="1"/>
</dbReference>
<dbReference type="SUPFAM" id="SSF47336">
    <property type="entry name" value="ACP-like"/>
    <property type="match status" value="1"/>
</dbReference>
<dbReference type="GO" id="GO:0016746">
    <property type="term" value="F:acyltransferase activity"/>
    <property type="evidence" value="ECO:0007669"/>
    <property type="project" value="UniProtKB-KW"/>
</dbReference>
<dbReference type="PROSITE" id="PS50075">
    <property type="entry name" value="CARRIER"/>
    <property type="match status" value="1"/>
</dbReference>
<evidence type="ECO:0000256" key="1">
    <source>
        <dbReference type="ARBA" id="ARBA00022450"/>
    </source>
</evidence>
<accession>A0ABZ1ZL70</accession>
<dbReference type="Proteomes" id="UP001431926">
    <property type="component" value="Chromosome"/>
</dbReference>
<dbReference type="Pfam" id="PF00109">
    <property type="entry name" value="ketoacyl-synt"/>
    <property type="match status" value="1"/>
</dbReference>
<dbReference type="InterPro" id="IPR016039">
    <property type="entry name" value="Thiolase-like"/>
</dbReference>
<dbReference type="PROSITE" id="PS00606">
    <property type="entry name" value="KS3_1"/>
    <property type="match status" value="1"/>
</dbReference>
<feature type="region of interest" description="Disordered" evidence="7">
    <location>
        <begin position="1319"/>
        <end position="1361"/>
    </location>
</feature>
<dbReference type="InterPro" id="IPR001227">
    <property type="entry name" value="Ac_transferase_dom_sf"/>
</dbReference>
<dbReference type="InterPro" id="IPR014031">
    <property type="entry name" value="Ketoacyl_synth_C"/>
</dbReference>
<reference evidence="10" key="1">
    <citation type="submission" date="2022-10" db="EMBL/GenBank/DDBJ databases">
        <title>The complete genomes of actinobacterial strains from the NBC collection.</title>
        <authorList>
            <person name="Joergensen T.S."/>
            <person name="Alvarez Arevalo M."/>
            <person name="Sterndorff E.B."/>
            <person name="Faurdal D."/>
            <person name="Vuksanovic O."/>
            <person name="Mourched A.-S."/>
            <person name="Charusanti P."/>
            <person name="Shaw S."/>
            <person name="Blin K."/>
            <person name="Weber T."/>
        </authorList>
    </citation>
    <scope>NUCLEOTIDE SEQUENCE</scope>
    <source>
        <strain evidence="10">NBC_01436</strain>
    </source>
</reference>
<dbReference type="InterPro" id="IPR014043">
    <property type="entry name" value="Acyl_transferase_dom"/>
</dbReference>
<dbReference type="Pfam" id="PF02801">
    <property type="entry name" value="Ketoacyl-synt_C"/>
    <property type="match status" value="1"/>
</dbReference>
<dbReference type="Gene3D" id="3.30.70.3290">
    <property type="match status" value="1"/>
</dbReference>
<dbReference type="PANTHER" id="PTHR43775">
    <property type="entry name" value="FATTY ACID SYNTHASE"/>
    <property type="match status" value="1"/>
</dbReference>
<evidence type="ECO:0000256" key="7">
    <source>
        <dbReference type="SAM" id="MobiDB-lite"/>
    </source>
</evidence>
<keyword evidence="4" id="KW-0045">Antibiotic biosynthesis</keyword>
<dbReference type="PROSITE" id="PS00012">
    <property type="entry name" value="PHOSPHOPANTETHEINE"/>
    <property type="match status" value="1"/>
</dbReference>